<accession>A0A1H6F3L9</accession>
<keyword evidence="2" id="KW-0378">Hydrolase</keyword>
<dbReference type="Proteomes" id="UP000236724">
    <property type="component" value="Unassembled WGS sequence"/>
</dbReference>
<keyword evidence="3" id="KW-1185">Reference proteome</keyword>
<dbReference type="Gene3D" id="1.25.50.10">
    <property type="entry name" value="Peptidase M1, alanyl aminopeptidase, C-terminal domain"/>
    <property type="match status" value="1"/>
</dbReference>
<dbReference type="AlphaFoldDB" id="A0A1H6F3L9"/>
<evidence type="ECO:0000313" key="2">
    <source>
        <dbReference type="EMBL" id="SEH04747.1"/>
    </source>
</evidence>
<dbReference type="InterPro" id="IPR012779">
    <property type="entry name" value="Peptidase_M1_pepN"/>
</dbReference>
<name>A0A1H6F3L9_9GAMM</name>
<keyword evidence="2" id="KW-0031">Aminopeptidase</keyword>
<reference evidence="2 3" key="1">
    <citation type="submission" date="2016-10" db="EMBL/GenBank/DDBJ databases">
        <authorList>
            <person name="de Groot N.N."/>
        </authorList>
    </citation>
    <scope>NUCLEOTIDE SEQUENCE [LARGE SCALE GENOMIC DNA]</scope>
    <source>
        <strain evidence="2">MBHS1</strain>
    </source>
</reference>
<organism evidence="2 3">
    <name type="scientific">Candidatus Venteria ishoeyi</name>
    <dbReference type="NCBI Taxonomy" id="1899563"/>
    <lineage>
        <taxon>Bacteria</taxon>
        <taxon>Pseudomonadati</taxon>
        <taxon>Pseudomonadota</taxon>
        <taxon>Gammaproteobacteria</taxon>
        <taxon>Thiotrichales</taxon>
        <taxon>Thiotrichaceae</taxon>
        <taxon>Venteria</taxon>
    </lineage>
</organism>
<dbReference type="InterPro" id="IPR024601">
    <property type="entry name" value="Peptidase_M1_pepN_C"/>
</dbReference>
<protein>
    <submittedName>
        <fullName evidence="2">Aminopeptidase N</fullName>
        <ecNumber evidence="2">3.4.11.2</ecNumber>
    </submittedName>
</protein>
<dbReference type="EC" id="3.4.11.2" evidence="2"/>
<dbReference type="PANTHER" id="PTHR46322">
    <property type="entry name" value="PUROMYCIN-SENSITIVE AMINOPEPTIDASE"/>
    <property type="match status" value="1"/>
</dbReference>
<gene>
    <name evidence="2" type="primary">pepN_1</name>
    <name evidence="2" type="ORF">MBHS_00599</name>
</gene>
<dbReference type="EMBL" id="FMSV02000102">
    <property type="protein sequence ID" value="SEH04747.1"/>
    <property type="molecule type" value="Genomic_DNA"/>
</dbReference>
<dbReference type="PANTHER" id="PTHR46322:SF1">
    <property type="entry name" value="PUROMYCIN-SENSITIVE AMINOPEPTIDASE"/>
    <property type="match status" value="1"/>
</dbReference>
<proteinExistence type="predicted"/>
<evidence type="ECO:0000313" key="3">
    <source>
        <dbReference type="Proteomes" id="UP000236724"/>
    </source>
</evidence>
<dbReference type="GO" id="GO:0008270">
    <property type="term" value="F:zinc ion binding"/>
    <property type="evidence" value="ECO:0007669"/>
    <property type="project" value="InterPro"/>
</dbReference>
<dbReference type="GO" id="GO:0016285">
    <property type="term" value="F:alanyl aminopeptidase activity"/>
    <property type="evidence" value="ECO:0007669"/>
    <property type="project" value="UniProtKB-EC"/>
</dbReference>
<evidence type="ECO:0000259" key="1">
    <source>
        <dbReference type="Pfam" id="PF17432"/>
    </source>
</evidence>
<keyword evidence="2" id="KW-0645">Protease</keyword>
<feature type="domain" description="Peptidase M1 alanyl aminopeptidase C-terminal" evidence="1">
    <location>
        <begin position="2"/>
        <end position="109"/>
    </location>
</feature>
<dbReference type="Pfam" id="PF17432">
    <property type="entry name" value="DUF3458_C"/>
    <property type="match status" value="1"/>
</dbReference>
<sequence length="110" mass="12452">MVDEVLALAQHPDFSMKNPNRFRSLINIFSAKNPTYFHAKDGRGYQFLAEQVLAMDALNPQTAARVVSAFNQWKHYDVARRALMQAQLKRIIASPGLSKDVYEIVSRSLG</sequence>
<dbReference type="InterPro" id="IPR037144">
    <property type="entry name" value="Peptidase_M1_pepN_C_sf"/>
</dbReference>